<sequence>MALKFQQDLKELVNILEPFAHAIGHLCHIASKRFNQAINDAPTDTYMTAFFLDPRFRNVSIYAAPSAGSHTIDDPNSAHSSMTPSPQRLNEHVFECIRKQLLSMLKAELEVAEDVPDHALHAHSRDALLAKQMLLEQLDQYRWTDRRPLPQHLAFNQSPIQLWRSQKQFEHTFILALRTQLDADSMIEQIQFMQWESLVNGSHFRQREKKLPSLFRFSDLPQDLVPSSQTSQNLTELTAALGDECGDEWLDRDPPSDASESTTRNEDSIDLTSEALLALFAPYTSPRGNITSLDSRLVAGEIHSGGTGMGPEIPQRVICRRDINWD</sequence>
<evidence type="ECO:0000313" key="2">
    <source>
        <dbReference type="EMBL" id="CAE6449179.1"/>
    </source>
</evidence>
<name>A0A8H3B7U4_9AGAM</name>
<protein>
    <submittedName>
        <fullName evidence="2">Uncharacterized protein</fullName>
    </submittedName>
</protein>
<comment type="caution">
    <text evidence="2">The sequence shown here is derived from an EMBL/GenBank/DDBJ whole genome shotgun (WGS) entry which is preliminary data.</text>
</comment>
<accession>A0A8H3B7U4</accession>
<organism evidence="2 3">
    <name type="scientific">Rhizoctonia solani</name>
    <dbReference type="NCBI Taxonomy" id="456999"/>
    <lineage>
        <taxon>Eukaryota</taxon>
        <taxon>Fungi</taxon>
        <taxon>Dikarya</taxon>
        <taxon>Basidiomycota</taxon>
        <taxon>Agaricomycotina</taxon>
        <taxon>Agaricomycetes</taxon>
        <taxon>Cantharellales</taxon>
        <taxon>Ceratobasidiaceae</taxon>
        <taxon>Rhizoctonia</taxon>
    </lineage>
</organism>
<feature type="region of interest" description="Disordered" evidence="1">
    <location>
        <begin position="245"/>
        <end position="267"/>
    </location>
</feature>
<dbReference type="Proteomes" id="UP000663846">
    <property type="component" value="Unassembled WGS sequence"/>
</dbReference>
<dbReference type="AlphaFoldDB" id="A0A8H3B7U4"/>
<evidence type="ECO:0000256" key="1">
    <source>
        <dbReference type="SAM" id="MobiDB-lite"/>
    </source>
</evidence>
<proteinExistence type="predicted"/>
<evidence type="ECO:0000313" key="3">
    <source>
        <dbReference type="Proteomes" id="UP000663846"/>
    </source>
</evidence>
<dbReference type="EMBL" id="CAJMWS010000520">
    <property type="protein sequence ID" value="CAE6449179.1"/>
    <property type="molecule type" value="Genomic_DNA"/>
</dbReference>
<reference evidence="2" key="1">
    <citation type="submission" date="2021-01" db="EMBL/GenBank/DDBJ databases">
        <authorList>
            <person name="Kaushik A."/>
        </authorList>
    </citation>
    <scope>NUCLEOTIDE SEQUENCE</scope>
    <source>
        <strain evidence="2">AG1-1C</strain>
    </source>
</reference>
<gene>
    <name evidence="2" type="ORF">RDB_LOCUS143066</name>
</gene>